<reference evidence="2 3" key="1">
    <citation type="journal article" date="2012" name="BMC Genomics">
        <title>Tools to kill: Genome of one of the most destructive plant pathogenic fungi Macrophomina phaseolina.</title>
        <authorList>
            <person name="Islam M.S."/>
            <person name="Haque M.S."/>
            <person name="Islam M.M."/>
            <person name="Emdad E.M."/>
            <person name="Halim A."/>
            <person name="Hossen Q.M.M."/>
            <person name="Hossain M.Z."/>
            <person name="Ahmed B."/>
            <person name="Rahim S."/>
            <person name="Rahman M.S."/>
            <person name="Alam M.M."/>
            <person name="Hou S."/>
            <person name="Wan X."/>
            <person name="Saito J.A."/>
            <person name="Alam M."/>
        </authorList>
    </citation>
    <scope>NUCLEOTIDE SEQUENCE [LARGE SCALE GENOMIC DNA]</scope>
    <source>
        <strain evidence="2 3">MS6</strain>
    </source>
</reference>
<feature type="compositionally biased region" description="Low complexity" evidence="1">
    <location>
        <begin position="340"/>
        <end position="351"/>
    </location>
</feature>
<comment type="caution">
    <text evidence="2">The sequence shown here is derived from an EMBL/GenBank/DDBJ whole genome shotgun (WGS) entry which is preliminary data.</text>
</comment>
<feature type="compositionally biased region" description="Basic and acidic residues" evidence="1">
    <location>
        <begin position="457"/>
        <end position="468"/>
    </location>
</feature>
<feature type="compositionally biased region" description="Polar residues" evidence="1">
    <location>
        <begin position="561"/>
        <end position="586"/>
    </location>
</feature>
<dbReference type="Proteomes" id="UP000007129">
    <property type="component" value="Unassembled WGS sequence"/>
</dbReference>
<feature type="region of interest" description="Disordered" evidence="1">
    <location>
        <begin position="1"/>
        <end position="140"/>
    </location>
</feature>
<dbReference type="EMBL" id="AHHD01000082">
    <property type="protein sequence ID" value="EKG20644.1"/>
    <property type="molecule type" value="Genomic_DNA"/>
</dbReference>
<feature type="compositionally biased region" description="Low complexity" evidence="1">
    <location>
        <begin position="428"/>
        <end position="438"/>
    </location>
</feature>
<dbReference type="HOGENOM" id="CLU_379497_0_0_1"/>
<dbReference type="AlphaFoldDB" id="K2SE06"/>
<accession>K2SE06</accession>
<feature type="compositionally biased region" description="Polar residues" evidence="1">
    <location>
        <begin position="61"/>
        <end position="75"/>
    </location>
</feature>
<protein>
    <submittedName>
        <fullName evidence="2">Uncharacterized protein</fullName>
    </submittedName>
</protein>
<proteinExistence type="predicted"/>
<organism evidence="2 3">
    <name type="scientific">Macrophomina phaseolina (strain MS6)</name>
    <name type="common">Charcoal rot fungus</name>
    <dbReference type="NCBI Taxonomy" id="1126212"/>
    <lineage>
        <taxon>Eukaryota</taxon>
        <taxon>Fungi</taxon>
        <taxon>Dikarya</taxon>
        <taxon>Ascomycota</taxon>
        <taxon>Pezizomycotina</taxon>
        <taxon>Dothideomycetes</taxon>
        <taxon>Dothideomycetes incertae sedis</taxon>
        <taxon>Botryosphaeriales</taxon>
        <taxon>Botryosphaeriaceae</taxon>
        <taxon>Macrophomina</taxon>
    </lineage>
</organism>
<evidence type="ECO:0000313" key="3">
    <source>
        <dbReference type="Proteomes" id="UP000007129"/>
    </source>
</evidence>
<sequence length="730" mass="80211">MSSEEHSRRRKAQKPSPSSFEQGKQENAPRWAAAVQTTPRIRHPAPPLEEGTLDEIHRHTGTTPAPNAASQSGNETEGRFERYYASPPSGHVSGIPSSLGFSQSPAMSPYLTGQHHFHDASMPPPPKPRARMPPTGAHSQGVPASYLTGQTHPYDAGFRAPRDDNEQSIHPTPPRLTRELRPVTAMGLASAELEDADLSEDVHGEVEKALAAFEEDSKKTAAVLKSTDQFLIDFRRQRDNRAKEHDAFLQEQRDLLKQFKSRAAVHRRSLDIIEQDYDELTQTHRRVPEYRPSPAVSRAVRENPERVLLNILEQKNSNLFSPLIERGVFAPKRSAHDTRSSAPAAAPSAPAVEGQSRSQTLAAAFEGLTASGPGPKSRYANPLEGDAIGRPLLGGPGPSPISMPQTHPSASEPTEQASPFPSKKRAPESSPRPFSSPRASEKNVEIPPWTLPLRFRFRGEARSHDNTPERNAPSTSQTLGESSNSPPEYASSVQVLRGLSTQPHLEGSSSAASSRVPLPQSSPERPQAPAIDDSPTQPFQEQSEARYYGRLSVQPHLEGYSTAQSSSALDSGMQFTQPAENSQHQPSGEILTQPGPGAPQAMPTSSRRKRGRPKKGEAVDFDLPLLLLLPSGELLSTEKAKAEYSQEWQASAKAVRAAQGKKSIGRFRQWQATHSKQCLHAYIISKTNPKHYKWQEGHERTRKCEACKKWSRPCVILKEDDRAVFVSLPE</sequence>
<name>K2SE06_MACPH</name>
<feature type="compositionally biased region" description="Polar residues" evidence="1">
    <location>
        <begin position="95"/>
        <end position="106"/>
    </location>
</feature>
<evidence type="ECO:0000256" key="1">
    <source>
        <dbReference type="SAM" id="MobiDB-lite"/>
    </source>
</evidence>
<evidence type="ECO:0000313" key="2">
    <source>
        <dbReference type="EMBL" id="EKG20644.1"/>
    </source>
</evidence>
<dbReference type="InParanoid" id="K2SE06"/>
<feature type="compositionally biased region" description="Polar residues" evidence="1">
    <location>
        <begin position="472"/>
        <end position="524"/>
    </location>
</feature>
<feature type="compositionally biased region" description="Polar residues" evidence="1">
    <location>
        <begin position="403"/>
        <end position="419"/>
    </location>
</feature>
<feature type="region of interest" description="Disordered" evidence="1">
    <location>
        <begin position="334"/>
        <end position="616"/>
    </location>
</feature>
<gene>
    <name evidence="2" type="ORF">MPH_01999</name>
</gene>
<dbReference type="VEuPathDB" id="FungiDB:MPH_01999"/>